<keyword evidence="1" id="KW-1185">Reference proteome</keyword>
<evidence type="ECO:0000313" key="2">
    <source>
        <dbReference type="WBParaSite" id="Gr19_v10_g6246.t1"/>
    </source>
</evidence>
<name>A0A914I0S8_GLORO</name>
<organism evidence="1 2">
    <name type="scientific">Globodera rostochiensis</name>
    <name type="common">Golden nematode worm</name>
    <name type="synonym">Heterodera rostochiensis</name>
    <dbReference type="NCBI Taxonomy" id="31243"/>
    <lineage>
        <taxon>Eukaryota</taxon>
        <taxon>Metazoa</taxon>
        <taxon>Ecdysozoa</taxon>
        <taxon>Nematoda</taxon>
        <taxon>Chromadorea</taxon>
        <taxon>Rhabditida</taxon>
        <taxon>Tylenchina</taxon>
        <taxon>Tylenchomorpha</taxon>
        <taxon>Tylenchoidea</taxon>
        <taxon>Heteroderidae</taxon>
        <taxon>Heteroderinae</taxon>
        <taxon>Globodera</taxon>
    </lineage>
</organism>
<reference evidence="2" key="1">
    <citation type="submission" date="2022-11" db="UniProtKB">
        <authorList>
            <consortium name="WormBaseParasite"/>
        </authorList>
    </citation>
    <scope>IDENTIFICATION</scope>
</reference>
<evidence type="ECO:0000313" key="1">
    <source>
        <dbReference type="Proteomes" id="UP000887572"/>
    </source>
</evidence>
<dbReference type="Proteomes" id="UP000887572">
    <property type="component" value="Unplaced"/>
</dbReference>
<protein>
    <submittedName>
        <fullName evidence="2">Uncharacterized protein</fullName>
    </submittedName>
</protein>
<accession>A0A914I0S8</accession>
<proteinExistence type="predicted"/>
<sequence length="110" mass="12414">MQNPSVPSFIKGRERDSLQNGQLNLLTSLPHSPIFEADFTLRNEEGTGQEVSSFLPINAFILFVCDVWKKVKDKFGTLNGLLLCHGIDHKQLCGYLKAGKCPFWHIQNIL</sequence>
<dbReference type="AlphaFoldDB" id="A0A914I0S8"/>
<dbReference type="WBParaSite" id="Gr19_v10_g6246.t1">
    <property type="protein sequence ID" value="Gr19_v10_g6246.t1"/>
    <property type="gene ID" value="Gr19_v10_g6246"/>
</dbReference>